<evidence type="ECO:0000313" key="5">
    <source>
        <dbReference type="Proteomes" id="UP000014760"/>
    </source>
</evidence>
<dbReference type="AlphaFoldDB" id="R7THD1"/>
<protein>
    <recommendedName>
        <fullName evidence="2">EGF-like domain-containing protein</fullName>
    </recommendedName>
</protein>
<keyword evidence="1" id="KW-0472">Membrane</keyword>
<dbReference type="PROSITE" id="PS00022">
    <property type="entry name" value="EGF_1"/>
    <property type="match status" value="1"/>
</dbReference>
<evidence type="ECO:0000313" key="3">
    <source>
        <dbReference type="EMBL" id="ELT93124.1"/>
    </source>
</evidence>
<keyword evidence="1" id="KW-0812">Transmembrane</keyword>
<feature type="transmembrane region" description="Helical" evidence="1">
    <location>
        <begin position="306"/>
        <end position="329"/>
    </location>
</feature>
<feature type="domain" description="EGF-like" evidence="2">
    <location>
        <begin position="112"/>
        <end position="123"/>
    </location>
</feature>
<gene>
    <name evidence="3" type="ORF">CAPTEDRAFT_195776</name>
</gene>
<dbReference type="Proteomes" id="UP000014760">
    <property type="component" value="Unassembled WGS sequence"/>
</dbReference>
<sequence length="364" mass="40407">MNASLSAWIARFSVVLFVCVYFGGVLSQRIVLTPDSISTLQHNGLNAAKLDQRIIQNLLRNALEFSNRTRRSSPSSEGAHIHPSNATTKHGCPLCENGGTPLGNNRRHNCRCECLPQWQGQQCQHNKEEVGSGIMVVLKDNLFMTARVWELLVILVSHTVNILCSIHIDICCPGLPSSVQATDEVHNFITPLDVRLGQGYPVPLPDEEETLVLLFYVTYFPDNDLCSSSRHAVGFSSSQQSLSNDSYEKSRSSPSCILPQEILWESIRPIKMEIKKAVWDSCEVQLVTLQPGQVEEGPGPPDLANWALSLICGLTVSVVLIGVAVHYLLEVANFSASFAFPRVSICFFESPKLRENDRSWPIYD</sequence>
<keyword evidence="1" id="KW-1133">Transmembrane helix</keyword>
<name>R7THD1_CAPTE</name>
<reference evidence="4" key="3">
    <citation type="submission" date="2015-06" db="UniProtKB">
        <authorList>
            <consortium name="EnsemblMetazoa"/>
        </authorList>
    </citation>
    <scope>IDENTIFICATION</scope>
</reference>
<dbReference type="EnsemblMetazoa" id="CapteT195776">
    <property type="protein sequence ID" value="CapteP195776"/>
    <property type="gene ID" value="CapteG195776"/>
</dbReference>
<proteinExistence type="predicted"/>
<evidence type="ECO:0000256" key="1">
    <source>
        <dbReference type="SAM" id="Phobius"/>
    </source>
</evidence>
<organism evidence="3">
    <name type="scientific">Capitella teleta</name>
    <name type="common">Polychaete worm</name>
    <dbReference type="NCBI Taxonomy" id="283909"/>
    <lineage>
        <taxon>Eukaryota</taxon>
        <taxon>Metazoa</taxon>
        <taxon>Spiralia</taxon>
        <taxon>Lophotrochozoa</taxon>
        <taxon>Annelida</taxon>
        <taxon>Polychaeta</taxon>
        <taxon>Sedentaria</taxon>
        <taxon>Scolecida</taxon>
        <taxon>Capitellidae</taxon>
        <taxon>Capitella</taxon>
    </lineage>
</organism>
<reference evidence="5" key="1">
    <citation type="submission" date="2012-12" db="EMBL/GenBank/DDBJ databases">
        <authorList>
            <person name="Hellsten U."/>
            <person name="Grimwood J."/>
            <person name="Chapman J.A."/>
            <person name="Shapiro H."/>
            <person name="Aerts A."/>
            <person name="Otillar R.P."/>
            <person name="Terry A.Y."/>
            <person name="Boore J.L."/>
            <person name="Simakov O."/>
            <person name="Marletaz F."/>
            <person name="Cho S.-J."/>
            <person name="Edsinger-Gonzales E."/>
            <person name="Havlak P."/>
            <person name="Kuo D.-H."/>
            <person name="Larsson T."/>
            <person name="Lv J."/>
            <person name="Arendt D."/>
            <person name="Savage R."/>
            <person name="Osoegawa K."/>
            <person name="de Jong P."/>
            <person name="Lindberg D.R."/>
            <person name="Seaver E.C."/>
            <person name="Weisblat D.A."/>
            <person name="Putnam N.H."/>
            <person name="Grigoriev I.V."/>
            <person name="Rokhsar D.S."/>
        </authorList>
    </citation>
    <scope>NUCLEOTIDE SEQUENCE</scope>
    <source>
        <strain evidence="5">I ESC-2004</strain>
    </source>
</reference>
<keyword evidence="5" id="KW-1185">Reference proteome</keyword>
<dbReference type="EMBL" id="AMQN01012947">
    <property type="status" value="NOT_ANNOTATED_CDS"/>
    <property type="molecule type" value="Genomic_DNA"/>
</dbReference>
<evidence type="ECO:0000259" key="2">
    <source>
        <dbReference type="PROSITE" id="PS00022"/>
    </source>
</evidence>
<accession>R7THD1</accession>
<dbReference type="HOGENOM" id="CLU_761301_0_0_1"/>
<dbReference type="EMBL" id="KB309861">
    <property type="protein sequence ID" value="ELT93124.1"/>
    <property type="molecule type" value="Genomic_DNA"/>
</dbReference>
<evidence type="ECO:0000313" key="4">
    <source>
        <dbReference type="EnsemblMetazoa" id="CapteP195776"/>
    </source>
</evidence>
<reference evidence="3 5" key="2">
    <citation type="journal article" date="2013" name="Nature">
        <title>Insights into bilaterian evolution from three spiralian genomes.</title>
        <authorList>
            <person name="Simakov O."/>
            <person name="Marletaz F."/>
            <person name="Cho S.J."/>
            <person name="Edsinger-Gonzales E."/>
            <person name="Havlak P."/>
            <person name="Hellsten U."/>
            <person name="Kuo D.H."/>
            <person name="Larsson T."/>
            <person name="Lv J."/>
            <person name="Arendt D."/>
            <person name="Savage R."/>
            <person name="Osoegawa K."/>
            <person name="de Jong P."/>
            <person name="Grimwood J."/>
            <person name="Chapman J.A."/>
            <person name="Shapiro H."/>
            <person name="Aerts A."/>
            <person name="Otillar R.P."/>
            <person name="Terry A.Y."/>
            <person name="Boore J.L."/>
            <person name="Grigoriev I.V."/>
            <person name="Lindberg D.R."/>
            <person name="Seaver E.C."/>
            <person name="Weisblat D.A."/>
            <person name="Putnam N.H."/>
            <person name="Rokhsar D.S."/>
        </authorList>
    </citation>
    <scope>NUCLEOTIDE SEQUENCE</scope>
    <source>
        <strain evidence="3 5">I ESC-2004</strain>
    </source>
</reference>
<dbReference type="InterPro" id="IPR000742">
    <property type="entry name" value="EGF"/>
</dbReference>